<evidence type="ECO:0000313" key="1">
    <source>
        <dbReference type="EMBL" id="KAH7375319.1"/>
    </source>
</evidence>
<dbReference type="Gene3D" id="3.90.180.10">
    <property type="entry name" value="Medium-chain alcohol dehydrogenases, catalytic domain"/>
    <property type="match status" value="1"/>
</dbReference>
<accession>A0A8K0X8F7</accession>
<gene>
    <name evidence="1" type="ORF">B0T11DRAFT_270114</name>
</gene>
<organism evidence="1 2">
    <name type="scientific">Plectosphaerella cucumerina</name>
    <dbReference type="NCBI Taxonomy" id="40658"/>
    <lineage>
        <taxon>Eukaryota</taxon>
        <taxon>Fungi</taxon>
        <taxon>Dikarya</taxon>
        <taxon>Ascomycota</taxon>
        <taxon>Pezizomycotina</taxon>
        <taxon>Sordariomycetes</taxon>
        <taxon>Hypocreomycetidae</taxon>
        <taxon>Glomerellales</taxon>
        <taxon>Plectosphaerellaceae</taxon>
        <taxon>Plectosphaerella</taxon>
    </lineage>
</organism>
<dbReference type="EMBL" id="JAGPXD010000001">
    <property type="protein sequence ID" value="KAH7375319.1"/>
    <property type="molecule type" value="Genomic_DNA"/>
</dbReference>
<keyword evidence="2" id="KW-1185">Reference proteome</keyword>
<sequence length="87" mass="9630">MGLRAGVELPPGVKADFVPVMEPYMDPKKSEFTQWVWWEFLESELASGGLPHVPVRILGGLDKVQEAWNLLKEGKVSGERLAITPGL</sequence>
<name>A0A8K0X8F7_9PEZI</name>
<dbReference type="AlphaFoldDB" id="A0A8K0X8F7"/>
<proteinExistence type="predicted"/>
<evidence type="ECO:0008006" key="3">
    <source>
        <dbReference type="Google" id="ProtNLM"/>
    </source>
</evidence>
<comment type="caution">
    <text evidence="1">The sequence shown here is derived from an EMBL/GenBank/DDBJ whole genome shotgun (WGS) entry which is preliminary data.</text>
</comment>
<dbReference type="OrthoDB" id="3509362at2759"/>
<dbReference type="Proteomes" id="UP000813385">
    <property type="component" value="Unassembled WGS sequence"/>
</dbReference>
<dbReference type="Gene3D" id="3.40.50.720">
    <property type="entry name" value="NAD(P)-binding Rossmann-like Domain"/>
    <property type="match status" value="1"/>
</dbReference>
<protein>
    <recommendedName>
        <fullName evidence="3">Zinc-binding dehydrogenase</fullName>
    </recommendedName>
</protein>
<evidence type="ECO:0000313" key="2">
    <source>
        <dbReference type="Proteomes" id="UP000813385"/>
    </source>
</evidence>
<reference evidence="1" key="1">
    <citation type="journal article" date="2021" name="Nat. Commun.">
        <title>Genetic determinants of endophytism in the Arabidopsis root mycobiome.</title>
        <authorList>
            <person name="Mesny F."/>
            <person name="Miyauchi S."/>
            <person name="Thiergart T."/>
            <person name="Pickel B."/>
            <person name="Atanasova L."/>
            <person name="Karlsson M."/>
            <person name="Huettel B."/>
            <person name="Barry K.W."/>
            <person name="Haridas S."/>
            <person name="Chen C."/>
            <person name="Bauer D."/>
            <person name="Andreopoulos W."/>
            <person name="Pangilinan J."/>
            <person name="LaButti K."/>
            <person name="Riley R."/>
            <person name="Lipzen A."/>
            <person name="Clum A."/>
            <person name="Drula E."/>
            <person name="Henrissat B."/>
            <person name="Kohler A."/>
            <person name="Grigoriev I.V."/>
            <person name="Martin F.M."/>
            <person name="Hacquard S."/>
        </authorList>
    </citation>
    <scope>NUCLEOTIDE SEQUENCE</scope>
    <source>
        <strain evidence="1">MPI-CAGE-AT-0016</strain>
    </source>
</reference>